<protein>
    <submittedName>
        <fullName evidence="1">Uncharacterized protein</fullName>
    </submittedName>
</protein>
<keyword evidence="2" id="KW-1185">Reference proteome</keyword>
<name>A0A0P7BKF4_9HYPO</name>
<organism evidence="1 2">
    <name type="scientific">Neonectria ditissima</name>
    <dbReference type="NCBI Taxonomy" id="78410"/>
    <lineage>
        <taxon>Eukaryota</taxon>
        <taxon>Fungi</taxon>
        <taxon>Dikarya</taxon>
        <taxon>Ascomycota</taxon>
        <taxon>Pezizomycotina</taxon>
        <taxon>Sordariomycetes</taxon>
        <taxon>Hypocreomycetidae</taxon>
        <taxon>Hypocreales</taxon>
        <taxon>Nectriaceae</taxon>
        <taxon>Neonectria</taxon>
    </lineage>
</organism>
<sequence>MAFPLYRLLPLEPRVKEFQQDATTEVLTLFPVEKRKGLLSYGLPESCEKLCDALLQNLAPEIESWARSMGLKVKDLGSPEIRPQAFRLEKDNTSSLLKGYTAIVLALGNTNYDVELISADKKSCRKETWDPRFALHLRETGLRATGGHIRFLYIPLQLEPVQRPWETVIS</sequence>
<dbReference type="OrthoDB" id="4979919at2759"/>
<dbReference type="Proteomes" id="UP000050424">
    <property type="component" value="Unassembled WGS sequence"/>
</dbReference>
<accession>A0A0P7BKF4</accession>
<reference evidence="1 2" key="1">
    <citation type="submission" date="2015-09" db="EMBL/GenBank/DDBJ databases">
        <title>Draft genome of a European isolate of the apple canker pathogen Neonectria ditissima.</title>
        <authorList>
            <person name="Gomez-Cortecero A."/>
            <person name="Harrison R.J."/>
            <person name="Armitage A.D."/>
        </authorList>
    </citation>
    <scope>NUCLEOTIDE SEQUENCE [LARGE SCALE GENOMIC DNA]</scope>
    <source>
        <strain evidence="1 2">R09/05</strain>
    </source>
</reference>
<dbReference type="AlphaFoldDB" id="A0A0P7BKF4"/>
<comment type="caution">
    <text evidence="1">The sequence shown here is derived from an EMBL/GenBank/DDBJ whole genome shotgun (WGS) entry which is preliminary data.</text>
</comment>
<gene>
    <name evidence="1" type="ORF">AK830_g4775</name>
</gene>
<evidence type="ECO:0000313" key="2">
    <source>
        <dbReference type="Proteomes" id="UP000050424"/>
    </source>
</evidence>
<dbReference type="EMBL" id="LKCW01000059">
    <property type="protein sequence ID" value="KPM41758.1"/>
    <property type="molecule type" value="Genomic_DNA"/>
</dbReference>
<proteinExistence type="predicted"/>
<evidence type="ECO:0000313" key="1">
    <source>
        <dbReference type="EMBL" id="KPM41758.1"/>
    </source>
</evidence>